<accession>A0ABU2L6T1</accession>
<dbReference type="InterPro" id="IPR049492">
    <property type="entry name" value="BD-FAE-like_dom"/>
</dbReference>
<name>A0ABU2L6T1_9ACTN</name>
<sequence>MVEDRSVLTRETPPPPLTVRYGEGPDRVADAWPGGAAAAGRPLLVLIHGGFWRPEYDRTHTRPMARALAGDGWSVASLEYRRVPGDPGATGEDVRAALAAVPGELAARGAASDGSMVLVGHSAGGHLALWAAAVAPAPGLRGTLGLAPVADLRLGHRLGLDGGAVRDFLGGEPGAGGEGADAWDPARLAAPGAPVVLVHGMEDIRVPLGLSDAYARAHPGARVVPVPGVGHFELIDPLSAAWPEVTGALAGLAGEAGR</sequence>
<comment type="caution">
    <text evidence="4">The sequence shown here is derived from an EMBL/GenBank/DDBJ whole genome shotgun (WGS) entry which is preliminary data.</text>
</comment>
<dbReference type="Gene3D" id="3.40.50.1820">
    <property type="entry name" value="alpha/beta hydrolase"/>
    <property type="match status" value="1"/>
</dbReference>
<organism evidence="4 5">
    <name type="scientific">Streptomyces boetiae</name>
    <dbReference type="NCBI Taxonomy" id="3075541"/>
    <lineage>
        <taxon>Bacteria</taxon>
        <taxon>Bacillati</taxon>
        <taxon>Actinomycetota</taxon>
        <taxon>Actinomycetes</taxon>
        <taxon>Kitasatosporales</taxon>
        <taxon>Streptomycetaceae</taxon>
        <taxon>Streptomyces</taxon>
    </lineage>
</organism>
<gene>
    <name evidence="4" type="ORF">RM780_09270</name>
</gene>
<dbReference type="SUPFAM" id="SSF53474">
    <property type="entry name" value="alpha/beta-Hydrolases"/>
    <property type="match status" value="1"/>
</dbReference>
<feature type="domain" description="BD-FAE-like" evidence="3">
    <location>
        <begin position="41"/>
        <end position="134"/>
    </location>
</feature>
<keyword evidence="1 4" id="KW-0378">Hydrolase</keyword>
<evidence type="ECO:0000259" key="3">
    <source>
        <dbReference type="Pfam" id="PF20434"/>
    </source>
</evidence>
<dbReference type="EMBL" id="JAVREN010000009">
    <property type="protein sequence ID" value="MDT0307151.1"/>
    <property type="molecule type" value="Genomic_DNA"/>
</dbReference>
<dbReference type="RefSeq" id="WP_311630088.1">
    <property type="nucleotide sequence ID" value="NZ_JAVREN010000009.1"/>
</dbReference>
<dbReference type="GO" id="GO:0016787">
    <property type="term" value="F:hydrolase activity"/>
    <property type="evidence" value="ECO:0007669"/>
    <property type="project" value="UniProtKB-KW"/>
</dbReference>
<dbReference type="PANTHER" id="PTHR48081">
    <property type="entry name" value="AB HYDROLASE SUPERFAMILY PROTEIN C4A8.06C"/>
    <property type="match status" value="1"/>
</dbReference>
<keyword evidence="5" id="KW-1185">Reference proteome</keyword>
<dbReference type="InterPro" id="IPR029058">
    <property type="entry name" value="AB_hydrolase_fold"/>
</dbReference>
<dbReference type="InterPro" id="IPR050300">
    <property type="entry name" value="GDXG_lipolytic_enzyme"/>
</dbReference>
<evidence type="ECO:0000256" key="2">
    <source>
        <dbReference type="SAM" id="MobiDB-lite"/>
    </source>
</evidence>
<reference evidence="5" key="1">
    <citation type="submission" date="2023-07" db="EMBL/GenBank/DDBJ databases">
        <title>30 novel species of actinomycetes from the DSMZ collection.</title>
        <authorList>
            <person name="Nouioui I."/>
        </authorList>
    </citation>
    <scope>NUCLEOTIDE SEQUENCE [LARGE SCALE GENOMIC DNA]</scope>
    <source>
        <strain evidence="5">DSM 44917</strain>
    </source>
</reference>
<evidence type="ECO:0000313" key="5">
    <source>
        <dbReference type="Proteomes" id="UP001183388"/>
    </source>
</evidence>
<evidence type="ECO:0000256" key="1">
    <source>
        <dbReference type="ARBA" id="ARBA00022801"/>
    </source>
</evidence>
<dbReference type="Pfam" id="PF20434">
    <property type="entry name" value="BD-FAE"/>
    <property type="match status" value="1"/>
</dbReference>
<dbReference type="Proteomes" id="UP001183388">
    <property type="component" value="Unassembled WGS sequence"/>
</dbReference>
<evidence type="ECO:0000313" key="4">
    <source>
        <dbReference type="EMBL" id="MDT0307151.1"/>
    </source>
</evidence>
<feature type="region of interest" description="Disordered" evidence="2">
    <location>
        <begin position="1"/>
        <end position="23"/>
    </location>
</feature>
<proteinExistence type="predicted"/>
<protein>
    <submittedName>
        <fullName evidence="4">Alpha/beta hydrolase</fullName>
    </submittedName>
</protein>
<dbReference type="PANTHER" id="PTHR48081:SF33">
    <property type="entry name" value="KYNURENINE FORMAMIDASE"/>
    <property type="match status" value="1"/>
</dbReference>